<dbReference type="Pfam" id="PF16344">
    <property type="entry name" value="FecR_C"/>
    <property type="match status" value="1"/>
</dbReference>
<evidence type="ECO:0000313" key="4">
    <source>
        <dbReference type="Proteomes" id="UP000309872"/>
    </source>
</evidence>
<name>A0A4U0GR98_9SPHI</name>
<dbReference type="PANTHER" id="PTHR30273">
    <property type="entry name" value="PERIPLASMIC SIGNAL SENSOR AND SIGMA FACTOR ACTIVATOR FECR-RELATED"/>
    <property type="match status" value="1"/>
</dbReference>
<dbReference type="InterPro" id="IPR006860">
    <property type="entry name" value="FecR"/>
</dbReference>
<dbReference type="Pfam" id="PF04773">
    <property type="entry name" value="FecR"/>
    <property type="match status" value="1"/>
</dbReference>
<dbReference type="GO" id="GO:0016989">
    <property type="term" value="F:sigma factor antagonist activity"/>
    <property type="evidence" value="ECO:0007669"/>
    <property type="project" value="TreeGrafter"/>
</dbReference>
<evidence type="ECO:0000259" key="2">
    <source>
        <dbReference type="Pfam" id="PF16344"/>
    </source>
</evidence>
<evidence type="ECO:0000259" key="1">
    <source>
        <dbReference type="Pfam" id="PF04773"/>
    </source>
</evidence>
<proteinExistence type="predicted"/>
<reference evidence="3 4" key="1">
    <citation type="submission" date="2019-04" db="EMBL/GenBank/DDBJ databases">
        <title>Sphingobacterium olei sp. nov., isolated from oil-contaminated soil.</title>
        <authorList>
            <person name="Liu B."/>
        </authorList>
    </citation>
    <scope>NUCLEOTIDE SEQUENCE [LARGE SCALE GENOMIC DNA]</scope>
    <source>
        <strain evidence="3 4">Y3L14</strain>
    </source>
</reference>
<dbReference type="RefSeq" id="WP_136822777.1">
    <property type="nucleotide sequence ID" value="NZ_BMJX01000009.1"/>
</dbReference>
<comment type="caution">
    <text evidence="3">The sequence shown here is derived from an EMBL/GenBank/DDBJ whole genome shotgun (WGS) entry which is preliminary data.</text>
</comment>
<dbReference type="InterPro" id="IPR012373">
    <property type="entry name" value="Ferrdict_sens_TM"/>
</dbReference>
<gene>
    <name evidence="3" type="ORF">FAZ19_21215</name>
</gene>
<dbReference type="EMBL" id="SUKA01000009">
    <property type="protein sequence ID" value="TJY61423.1"/>
    <property type="molecule type" value="Genomic_DNA"/>
</dbReference>
<evidence type="ECO:0000313" key="3">
    <source>
        <dbReference type="EMBL" id="TJY61423.1"/>
    </source>
</evidence>
<feature type="domain" description="FecR protein" evidence="1">
    <location>
        <begin position="118"/>
        <end position="204"/>
    </location>
</feature>
<sequence length="333" mass="37924">MKNHNLDVLIDKYLQGIATEEERAYLHEWYRSQDGDIIWKVKDEQEEQAIRARLRENIWKEAQISTAPPVLQWRKWVTVAAAVLLVALVSIWWSREANRIDDVENLIAATPLEQVENRFILLPDSSRVILRPGSRLEYRTNFKGATREVDLVGEAYFDINHKADQPFIIHTGKVKTVVLGTAFTIKTDSEQNDVQVTVQRGKVRVERETDHIQTDLVADQQIRIEAEVSTPKAVQVSAERTMEWTAQDVRFDNQSFGELAAKLERRYDLNINFKNQNLANCPVSGRFNGGETIDEVLSSLCATRNATFKISDTGSVEINGTGCPKISEITNRN</sequence>
<dbReference type="AlphaFoldDB" id="A0A4U0GR98"/>
<dbReference type="PANTHER" id="PTHR30273:SF2">
    <property type="entry name" value="PROTEIN FECR"/>
    <property type="match status" value="1"/>
</dbReference>
<protein>
    <submittedName>
        <fullName evidence="3">DUF4974 domain-containing protein</fullName>
    </submittedName>
</protein>
<dbReference type="PIRSF" id="PIRSF018266">
    <property type="entry name" value="FecR"/>
    <property type="match status" value="1"/>
</dbReference>
<accession>A0A4U0GR98</accession>
<dbReference type="Gene3D" id="3.55.50.30">
    <property type="match status" value="1"/>
</dbReference>
<dbReference type="OrthoDB" id="642683at2"/>
<dbReference type="Proteomes" id="UP000309872">
    <property type="component" value="Unassembled WGS sequence"/>
</dbReference>
<organism evidence="3 4">
    <name type="scientific">Sphingobacterium alkalisoli</name>
    <dbReference type="NCBI Taxonomy" id="1874115"/>
    <lineage>
        <taxon>Bacteria</taxon>
        <taxon>Pseudomonadati</taxon>
        <taxon>Bacteroidota</taxon>
        <taxon>Sphingobacteriia</taxon>
        <taxon>Sphingobacteriales</taxon>
        <taxon>Sphingobacteriaceae</taxon>
        <taxon>Sphingobacterium</taxon>
    </lineage>
</organism>
<feature type="domain" description="Protein FecR C-terminal" evidence="2">
    <location>
        <begin position="250"/>
        <end position="312"/>
    </location>
</feature>
<dbReference type="InterPro" id="IPR032508">
    <property type="entry name" value="FecR_C"/>
</dbReference>
<keyword evidence="4" id="KW-1185">Reference proteome</keyword>
<dbReference type="Gene3D" id="2.60.120.1440">
    <property type="match status" value="1"/>
</dbReference>